<dbReference type="PROSITE" id="PS51257">
    <property type="entry name" value="PROKAR_LIPOPROTEIN"/>
    <property type="match status" value="1"/>
</dbReference>
<dbReference type="PANTHER" id="PTHR44103">
    <property type="entry name" value="PROPROTEIN CONVERTASE P"/>
    <property type="match status" value="1"/>
</dbReference>
<sequence length="853" mass="95279">MQKNNYPKLLTILSVVLALASCDNNNEFVTEVNNQKLSITTSAISLNNQGVGEMGAFDYSRATNTFEKLVAQNPDWILAQQNLAIALLNRQKTGDEDRAMSIAEELSKTDNSNLVAHYIVGILKFNQGLCGQALPRFETITKTDTTDAYALYFAGQCYLQHGEVESALALYQDAIKADNYLRSAYYGSFMAAQRLEKTDLAKEMLNAYQKLGSNPKAKLAEIKYTRMGEKATALAQLSDNISYPKQNFKVVAPFFAAPKPLILPDVDNIQKFGLVNMHQTQNTQLYIVADNQLSIYTDFTDKAAKLVLDRERVFYCGKAGFCQNSSLFSSNSQLFSSNNEKFCSKPDFPSLRILSRSSTKLANFTLELNNGPHQLAWGDINNDNKIDVYITGKNDQLYLQTDNGFDKVDMQSFGLTQLSSTAVRLVDADHDGDLDILLLSTIGGFEIWNNNLNNTFTPLSTKTNLTTATGYKGIFVQDIDSDRDVDIILQGENHITTLLNDRMWNYEVLTTNKYAAKIITLAFADNNINGMPDLTILFTDKHISTFEFDTVLKNYKNINKVQNITNIAMLQADITGNGQSEILASVADGIKVFNSDGQLLEQILLDDIQTVKILNTITGPQLLILQNQQLFHVASSNNRNPFILFNLSGLEDNANSVRSNYSGIGTSFTIRNQDFYVVGDSFYNDSGVQQDYQAISMAAGNKSNIDYIALEWSDGVYQTEQGLASGQYYKITETQRQLSSCPVIFVWNNGKYEFISDVLGVGGMGFVIGRDEYAVPRPWENYLLNSSQISSDNGMFKLQFTEPMEESAYLDELQIQVLDVPKQWSVVLDERMMISAPQVTGEPLFYQSIINPV</sequence>
<dbReference type="InterPro" id="IPR019734">
    <property type="entry name" value="TPR_rpt"/>
</dbReference>
<dbReference type="SUPFAM" id="SSF48452">
    <property type="entry name" value="TPR-like"/>
    <property type="match status" value="1"/>
</dbReference>
<dbReference type="InterPro" id="IPR011990">
    <property type="entry name" value="TPR-like_helical_dom_sf"/>
</dbReference>
<dbReference type="InterPro" id="IPR013517">
    <property type="entry name" value="FG-GAP"/>
</dbReference>
<dbReference type="InterPro" id="IPR028994">
    <property type="entry name" value="Integrin_alpha_N"/>
</dbReference>
<dbReference type="EMBL" id="UOEW01000232">
    <property type="protein sequence ID" value="VAW39520.1"/>
    <property type="molecule type" value="Genomic_DNA"/>
</dbReference>
<dbReference type="Pfam" id="PF13432">
    <property type="entry name" value="TPR_16"/>
    <property type="match status" value="1"/>
</dbReference>
<protein>
    <submittedName>
        <fullName evidence="2">Uncharacterized protein</fullName>
    </submittedName>
</protein>
<dbReference type="SUPFAM" id="SSF69318">
    <property type="entry name" value="Integrin alpha N-terminal domain"/>
    <property type="match status" value="1"/>
</dbReference>
<dbReference type="PROSITE" id="PS50005">
    <property type="entry name" value="TPR"/>
    <property type="match status" value="1"/>
</dbReference>
<gene>
    <name evidence="2" type="ORF">MNBD_GAMMA01-2272</name>
</gene>
<dbReference type="Pfam" id="PF13517">
    <property type="entry name" value="FG-GAP_3"/>
    <property type="match status" value="1"/>
</dbReference>
<dbReference type="AlphaFoldDB" id="A0A3B0VFS9"/>
<dbReference type="SMART" id="SM00028">
    <property type="entry name" value="TPR"/>
    <property type="match status" value="2"/>
</dbReference>
<reference evidence="2" key="1">
    <citation type="submission" date="2018-06" db="EMBL/GenBank/DDBJ databases">
        <authorList>
            <person name="Zhirakovskaya E."/>
        </authorList>
    </citation>
    <scope>NUCLEOTIDE SEQUENCE</scope>
</reference>
<name>A0A3B0VFS9_9ZZZZ</name>
<evidence type="ECO:0000256" key="1">
    <source>
        <dbReference type="ARBA" id="ARBA00022729"/>
    </source>
</evidence>
<proteinExistence type="predicted"/>
<organism evidence="2">
    <name type="scientific">hydrothermal vent metagenome</name>
    <dbReference type="NCBI Taxonomy" id="652676"/>
    <lineage>
        <taxon>unclassified sequences</taxon>
        <taxon>metagenomes</taxon>
        <taxon>ecological metagenomes</taxon>
    </lineage>
</organism>
<feature type="non-terminal residue" evidence="2">
    <location>
        <position position="853"/>
    </location>
</feature>
<keyword evidence="1" id="KW-0732">Signal</keyword>
<evidence type="ECO:0000313" key="2">
    <source>
        <dbReference type="EMBL" id="VAW39520.1"/>
    </source>
</evidence>
<dbReference type="PANTHER" id="PTHR44103:SF1">
    <property type="entry name" value="PROPROTEIN CONVERTASE P"/>
    <property type="match status" value="1"/>
</dbReference>
<accession>A0A3B0VFS9</accession>
<dbReference type="Gene3D" id="1.25.40.10">
    <property type="entry name" value="Tetratricopeptide repeat domain"/>
    <property type="match status" value="1"/>
</dbReference>